<dbReference type="PANTHER" id="PTHR13798:SF4">
    <property type="entry name" value="RNA-BINDING PROTEIN 7"/>
    <property type="match status" value="1"/>
</dbReference>
<reference evidence="7" key="1">
    <citation type="submission" date="2025-08" db="UniProtKB">
        <authorList>
            <consortium name="Ensembl"/>
        </authorList>
    </citation>
    <scope>IDENTIFICATION</scope>
</reference>
<dbReference type="InterPro" id="IPR000504">
    <property type="entry name" value="RRM_dom"/>
</dbReference>
<dbReference type="Ensembl" id="ENSNPET00000004091.1">
    <property type="protein sequence ID" value="ENSNPEP00000004001.1"/>
    <property type="gene ID" value="ENSNPEG00000003067.1"/>
</dbReference>
<evidence type="ECO:0000256" key="5">
    <source>
        <dbReference type="SAM" id="MobiDB-lite"/>
    </source>
</evidence>
<comment type="subcellular location">
    <subcellularLocation>
        <location evidence="1">Nucleus</location>
        <location evidence="1">Nucleoplasm</location>
    </subcellularLocation>
</comment>
<feature type="compositionally biased region" description="Basic and acidic residues" evidence="5">
    <location>
        <begin position="108"/>
        <end position="121"/>
    </location>
</feature>
<evidence type="ECO:0000313" key="8">
    <source>
        <dbReference type="Proteomes" id="UP000694420"/>
    </source>
</evidence>
<evidence type="ECO:0000256" key="1">
    <source>
        <dbReference type="ARBA" id="ARBA00004642"/>
    </source>
</evidence>
<organism evidence="7 8">
    <name type="scientific">Nothoprocta perdicaria</name>
    <name type="common">Chilean tinamou</name>
    <name type="synonym">Crypturus perdicarius</name>
    <dbReference type="NCBI Taxonomy" id="30464"/>
    <lineage>
        <taxon>Eukaryota</taxon>
        <taxon>Metazoa</taxon>
        <taxon>Chordata</taxon>
        <taxon>Craniata</taxon>
        <taxon>Vertebrata</taxon>
        <taxon>Euteleostomi</taxon>
        <taxon>Archelosauria</taxon>
        <taxon>Archosauria</taxon>
        <taxon>Dinosauria</taxon>
        <taxon>Saurischia</taxon>
        <taxon>Theropoda</taxon>
        <taxon>Coelurosauria</taxon>
        <taxon>Aves</taxon>
        <taxon>Palaeognathae</taxon>
        <taxon>Tinamiformes</taxon>
        <taxon>Tinamidae</taxon>
        <taxon>Nothoprocta</taxon>
    </lineage>
</organism>
<keyword evidence="3" id="KW-0539">Nucleus</keyword>
<dbReference type="InterPro" id="IPR035979">
    <property type="entry name" value="RBD_domain_sf"/>
</dbReference>
<name>A0A8C6YY64_NOTPE</name>
<keyword evidence="8" id="KW-1185">Reference proteome</keyword>
<dbReference type="SUPFAM" id="SSF54928">
    <property type="entry name" value="RNA-binding domain, RBD"/>
    <property type="match status" value="1"/>
</dbReference>
<dbReference type="GO" id="GO:0005654">
    <property type="term" value="C:nucleoplasm"/>
    <property type="evidence" value="ECO:0007669"/>
    <property type="project" value="UniProtKB-SubCell"/>
</dbReference>
<feature type="domain" description="RRM" evidence="6">
    <location>
        <begin position="31"/>
        <end position="84"/>
    </location>
</feature>
<dbReference type="InterPro" id="IPR052285">
    <property type="entry name" value="NEXT_complex_subunit"/>
</dbReference>
<evidence type="ECO:0000259" key="6">
    <source>
        <dbReference type="PROSITE" id="PS50102"/>
    </source>
</evidence>
<dbReference type="Gene3D" id="3.30.70.330">
    <property type="match status" value="1"/>
</dbReference>
<dbReference type="GO" id="GO:0000381">
    <property type="term" value="P:regulation of alternative mRNA splicing, via spliceosome"/>
    <property type="evidence" value="ECO:0007669"/>
    <property type="project" value="TreeGrafter"/>
</dbReference>
<dbReference type="InterPro" id="IPR012677">
    <property type="entry name" value="Nucleotide-bd_a/b_plait_sf"/>
</dbReference>
<evidence type="ECO:0000256" key="3">
    <source>
        <dbReference type="ARBA" id="ARBA00023242"/>
    </source>
</evidence>
<dbReference type="SMART" id="SM00360">
    <property type="entry name" value="RRM"/>
    <property type="match status" value="1"/>
</dbReference>
<reference evidence="7" key="2">
    <citation type="submission" date="2025-09" db="UniProtKB">
        <authorList>
            <consortium name="Ensembl"/>
        </authorList>
    </citation>
    <scope>IDENTIFICATION</scope>
</reference>
<dbReference type="Pfam" id="PF00076">
    <property type="entry name" value="RRM_1"/>
    <property type="match status" value="1"/>
</dbReference>
<dbReference type="AlphaFoldDB" id="A0A8C6YY64"/>
<accession>A0A8C6YY64</accession>
<feature type="region of interest" description="Disordered" evidence="5">
    <location>
        <begin position="83"/>
        <end position="122"/>
    </location>
</feature>
<evidence type="ECO:0000313" key="7">
    <source>
        <dbReference type="Ensembl" id="ENSNPEP00000004001.1"/>
    </source>
</evidence>
<dbReference type="PANTHER" id="PTHR13798">
    <property type="entry name" value="RNA BINDING MOTIF RBM PROTEIN -RELATED"/>
    <property type="match status" value="1"/>
</dbReference>
<protein>
    <recommendedName>
        <fullName evidence="6">RRM domain-containing protein</fullName>
    </recommendedName>
</protein>
<evidence type="ECO:0000256" key="2">
    <source>
        <dbReference type="ARBA" id="ARBA00022884"/>
    </source>
</evidence>
<dbReference type="PROSITE" id="PS50102">
    <property type="entry name" value="RRM"/>
    <property type="match status" value="1"/>
</dbReference>
<dbReference type="GO" id="GO:0003727">
    <property type="term" value="F:single-stranded RNA binding"/>
    <property type="evidence" value="ECO:0007669"/>
    <property type="project" value="TreeGrafter"/>
</dbReference>
<proteinExistence type="predicted"/>
<sequence>GTAAAQQAAREAAAGRLLPPCEQTLRGRGAGPVIKVKIPKDRDGKPKQFAFVNFKHEESVPYGMSLLNGIKLFGRPLKIQFRSGSAAEPRAGTGRAAPQPPGPGLDPHSTEPRAGYDRSPDHMVAAGLMPVQRSPEHLQRQAMVCSSLALGV</sequence>
<dbReference type="Proteomes" id="UP000694420">
    <property type="component" value="Unplaced"/>
</dbReference>
<evidence type="ECO:0000256" key="4">
    <source>
        <dbReference type="PROSITE-ProRule" id="PRU00176"/>
    </source>
</evidence>
<keyword evidence="2 4" id="KW-0694">RNA-binding</keyword>